<organism evidence="1 2">
    <name type="scientific">Priestia megaterium Q3</name>
    <dbReference type="NCBI Taxonomy" id="1452722"/>
    <lineage>
        <taxon>Bacteria</taxon>
        <taxon>Bacillati</taxon>
        <taxon>Bacillota</taxon>
        <taxon>Bacilli</taxon>
        <taxon>Bacillales</taxon>
        <taxon>Bacillaceae</taxon>
        <taxon>Priestia</taxon>
    </lineage>
</organism>
<accession>A0A806UBU1</accession>
<proteinExistence type="predicted"/>
<protein>
    <submittedName>
        <fullName evidence="1">Uncharacterized protein</fullName>
    </submittedName>
</protein>
<evidence type="ECO:0000313" key="2">
    <source>
        <dbReference type="Proteomes" id="UP000036410"/>
    </source>
</evidence>
<dbReference type="Proteomes" id="UP000036410">
    <property type="component" value="Chromosome"/>
</dbReference>
<reference evidence="1 2" key="1">
    <citation type="submission" date="2015-01" db="EMBL/GenBank/DDBJ databases">
        <title>Genome sequence of bacillus megaterium Q3.</title>
        <authorList>
            <person name="Wang Y."/>
            <person name="Luo K."/>
            <person name="Bai L."/>
            <person name="Luo F."/>
        </authorList>
    </citation>
    <scope>NUCLEOTIDE SEQUENCE [LARGE SCALE GENOMIC DNA]</scope>
    <source>
        <strain evidence="1 2">Q3</strain>
    </source>
</reference>
<sequence>MGNKTVQISINKFREKRRFSGEDFFKDNKVFNEMKTKQNIYRARVIVQNHIDTYNDKSFDVGQEDIQDLKKGIGEFEIAISKAIQLYEHTIEITEEELIELIDNLFSFYNEFEKLITKKTFR</sequence>
<dbReference type="AlphaFoldDB" id="A0A806UBU1"/>
<dbReference type="RefSeq" id="WP_049165902.1">
    <property type="nucleotide sequence ID" value="NZ_CP010586.1"/>
</dbReference>
<name>A0A806UBU1_PRIMG</name>
<dbReference type="EMBL" id="CP010586">
    <property type="protein sequence ID" value="AKP78635.1"/>
    <property type="molecule type" value="Genomic_DNA"/>
</dbReference>
<evidence type="ECO:0000313" key="1">
    <source>
        <dbReference type="EMBL" id="AKP78635.1"/>
    </source>
</evidence>
<gene>
    <name evidence="1" type="ORF">AS52_03674</name>
</gene>